<gene>
    <name evidence="1" type="ORF">IV203_021909</name>
</gene>
<reference evidence="1" key="1">
    <citation type="journal article" date="2021" name="Sci. Rep.">
        <title>Diploid genomic architecture of Nitzschia inconspicua, an elite biomass production diatom.</title>
        <authorList>
            <person name="Oliver A."/>
            <person name="Podell S."/>
            <person name="Pinowska A."/>
            <person name="Traller J.C."/>
            <person name="Smith S.R."/>
            <person name="McClure R."/>
            <person name="Beliaev A."/>
            <person name="Bohutskyi P."/>
            <person name="Hill E.A."/>
            <person name="Rabines A."/>
            <person name="Zheng H."/>
            <person name="Allen L.Z."/>
            <person name="Kuo A."/>
            <person name="Grigoriev I.V."/>
            <person name="Allen A.E."/>
            <person name="Hazlebeck D."/>
            <person name="Allen E.E."/>
        </authorList>
    </citation>
    <scope>NUCLEOTIDE SEQUENCE</scope>
    <source>
        <strain evidence="1">Hildebrandi</strain>
    </source>
</reference>
<organism evidence="1 2">
    <name type="scientific">Nitzschia inconspicua</name>
    <dbReference type="NCBI Taxonomy" id="303405"/>
    <lineage>
        <taxon>Eukaryota</taxon>
        <taxon>Sar</taxon>
        <taxon>Stramenopiles</taxon>
        <taxon>Ochrophyta</taxon>
        <taxon>Bacillariophyta</taxon>
        <taxon>Bacillariophyceae</taxon>
        <taxon>Bacillariophycidae</taxon>
        <taxon>Bacillariales</taxon>
        <taxon>Bacillariaceae</taxon>
        <taxon>Nitzschia</taxon>
    </lineage>
</organism>
<proteinExistence type="predicted"/>
<dbReference type="Proteomes" id="UP000693970">
    <property type="component" value="Unassembled WGS sequence"/>
</dbReference>
<comment type="caution">
    <text evidence="1">The sequence shown here is derived from an EMBL/GenBank/DDBJ whole genome shotgun (WGS) entry which is preliminary data.</text>
</comment>
<dbReference type="AlphaFoldDB" id="A0A9K3PEK4"/>
<keyword evidence="2" id="KW-1185">Reference proteome</keyword>
<evidence type="ECO:0000313" key="1">
    <source>
        <dbReference type="EMBL" id="KAG7343901.1"/>
    </source>
</evidence>
<evidence type="ECO:0000313" key="2">
    <source>
        <dbReference type="Proteomes" id="UP000693970"/>
    </source>
</evidence>
<protein>
    <submittedName>
        <fullName evidence="1">Uncharacterized protein</fullName>
    </submittedName>
</protein>
<accession>A0A9K3PEK4</accession>
<reference evidence="1" key="2">
    <citation type="submission" date="2021-04" db="EMBL/GenBank/DDBJ databases">
        <authorList>
            <person name="Podell S."/>
        </authorList>
    </citation>
    <scope>NUCLEOTIDE SEQUENCE</scope>
    <source>
        <strain evidence="1">Hildebrandi</strain>
    </source>
</reference>
<name>A0A9K3PEK4_9STRA</name>
<dbReference type="EMBL" id="JAGRRH010000023">
    <property type="protein sequence ID" value="KAG7343901.1"/>
    <property type="molecule type" value="Genomic_DNA"/>
</dbReference>
<sequence>MHLGHHKAIIKPFPIPENYDCEDPDKPPPCEDLRNDLVQGQLQLINYAIKHSYCYTRWTKVATFIIQKEPGNTKFGGLPGRDATTPVFLEELQWEILRASRKSLLRMDFDATSCYDRIIPNITSLAGRSFGQHRTLCFLHANFLEEAQYILKTKLGLSNSTRILGLARAAQIAQSSGCSSPADCSMPTPPKPTARIPIPGWID</sequence>